<sequence length="204" mass="23084">MLNKPVEVAKTSLKNGDARSSVISSLIENFESDPDRPDDYEDIIKQVPGVTYITAIDTTNAILLHFFYTMLLHPDVQKRAQEELDKVVGSGALPSFEDFKRLRSLLRSKSVYGPDADKFNPERFLNERISPPDFAFGYGRRECPGRYFGENAVFIAMINILHVFNILPFEGENGPELPPEDHFESGLILYAHFHSSFSHSRLGC</sequence>
<dbReference type="GO" id="GO:0005506">
    <property type="term" value="F:iron ion binding"/>
    <property type="evidence" value="ECO:0007669"/>
    <property type="project" value="InterPro"/>
</dbReference>
<dbReference type="EMBL" id="BPWL01000006">
    <property type="protein sequence ID" value="GJJ11068.1"/>
    <property type="molecule type" value="Genomic_DNA"/>
</dbReference>
<dbReference type="PRINTS" id="PR00463">
    <property type="entry name" value="EP450I"/>
</dbReference>
<evidence type="ECO:0000313" key="11">
    <source>
        <dbReference type="EMBL" id="GJJ11068.1"/>
    </source>
</evidence>
<organism evidence="11 12">
    <name type="scientific">Clathrus columnatus</name>
    <dbReference type="NCBI Taxonomy" id="1419009"/>
    <lineage>
        <taxon>Eukaryota</taxon>
        <taxon>Fungi</taxon>
        <taxon>Dikarya</taxon>
        <taxon>Basidiomycota</taxon>
        <taxon>Agaricomycotina</taxon>
        <taxon>Agaricomycetes</taxon>
        <taxon>Phallomycetidae</taxon>
        <taxon>Phallales</taxon>
        <taxon>Clathraceae</taxon>
        <taxon>Clathrus</taxon>
    </lineage>
</organism>
<dbReference type="GO" id="GO:0016705">
    <property type="term" value="F:oxidoreductase activity, acting on paired donors, with incorporation or reduction of molecular oxygen"/>
    <property type="evidence" value="ECO:0007669"/>
    <property type="project" value="InterPro"/>
</dbReference>
<feature type="binding site" description="axial binding residue" evidence="9">
    <location>
        <position position="143"/>
    </location>
    <ligand>
        <name>heme</name>
        <dbReference type="ChEBI" id="CHEBI:30413"/>
    </ligand>
    <ligandPart>
        <name>Fe</name>
        <dbReference type="ChEBI" id="CHEBI:18248"/>
    </ligandPart>
</feature>
<dbReference type="PANTHER" id="PTHR46300">
    <property type="entry name" value="P450, PUTATIVE (EUROFUNG)-RELATED-RELATED"/>
    <property type="match status" value="1"/>
</dbReference>
<reference evidence="11" key="1">
    <citation type="submission" date="2021-10" db="EMBL/GenBank/DDBJ databases">
        <title>De novo Genome Assembly of Clathrus columnatus (Basidiomycota, Fungi) Using Illumina and Nanopore Sequence Data.</title>
        <authorList>
            <person name="Ogiso-Tanaka E."/>
            <person name="Itagaki H."/>
            <person name="Hosoya T."/>
            <person name="Hosaka K."/>
        </authorList>
    </citation>
    <scope>NUCLEOTIDE SEQUENCE</scope>
    <source>
        <strain evidence="11">MO-923</strain>
    </source>
</reference>
<keyword evidence="6 10" id="KW-0560">Oxidoreductase</keyword>
<evidence type="ECO:0000256" key="10">
    <source>
        <dbReference type="RuleBase" id="RU000461"/>
    </source>
</evidence>
<evidence type="ECO:0000256" key="9">
    <source>
        <dbReference type="PIRSR" id="PIRSR602401-1"/>
    </source>
</evidence>
<dbReference type="Proteomes" id="UP001050691">
    <property type="component" value="Unassembled WGS sequence"/>
</dbReference>
<comment type="pathway">
    <text evidence="2">Secondary metabolite biosynthesis.</text>
</comment>
<evidence type="ECO:0000313" key="12">
    <source>
        <dbReference type="Proteomes" id="UP001050691"/>
    </source>
</evidence>
<evidence type="ECO:0000256" key="7">
    <source>
        <dbReference type="ARBA" id="ARBA00023004"/>
    </source>
</evidence>
<accession>A0AAV5AEH3</accession>
<keyword evidence="12" id="KW-1185">Reference proteome</keyword>
<name>A0AAV5AEH3_9AGAM</name>
<protein>
    <recommendedName>
        <fullName evidence="13">Cytochrome P450</fullName>
    </recommendedName>
</protein>
<evidence type="ECO:0000256" key="6">
    <source>
        <dbReference type="ARBA" id="ARBA00023002"/>
    </source>
</evidence>
<comment type="cofactor">
    <cofactor evidence="1 9">
        <name>heme</name>
        <dbReference type="ChEBI" id="CHEBI:30413"/>
    </cofactor>
</comment>
<evidence type="ECO:0000256" key="2">
    <source>
        <dbReference type="ARBA" id="ARBA00005179"/>
    </source>
</evidence>
<comment type="caution">
    <text evidence="11">The sequence shown here is derived from an EMBL/GenBank/DDBJ whole genome shotgun (WGS) entry which is preliminary data.</text>
</comment>
<evidence type="ECO:0000256" key="8">
    <source>
        <dbReference type="ARBA" id="ARBA00023033"/>
    </source>
</evidence>
<gene>
    <name evidence="11" type="ORF">Clacol_005299</name>
</gene>
<keyword evidence="8 10" id="KW-0503">Monooxygenase</keyword>
<dbReference type="Pfam" id="PF00067">
    <property type="entry name" value="p450"/>
    <property type="match status" value="2"/>
</dbReference>
<keyword evidence="7 9" id="KW-0408">Iron</keyword>
<evidence type="ECO:0000256" key="3">
    <source>
        <dbReference type="ARBA" id="ARBA00010617"/>
    </source>
</evidence>
<dbReference type="InterPro" id="IPR017972">
    <property type="entry name" value="Cyt_P450_CS"/>
</dbReference>
<dbReference type="GO" id="GO:0020037">
    <property type="term" value="F:heme binding"/>
    <property type="evidence" value="ECO:0007669"/>
    <property type="project" value="InterPro"/>
</dbReference>
<keyword evidence="5 9" id="KW-0479">Metal-binding</keyword>
<dbReference type="SUPFAM" id="SSF48264">
    <property type="entry name" value="Cytochrome P450"/>
    <property type="match status" value="1"/>
</dbReference>
<comment type="similarity">
    <text evidence="3 10">Belongs to the cytochrome P450 family.</text>
</comment>
<dbReference type="InterPro" id="IPR002401">
    <property type="entry name" value="Cyt_P450_E_grp-I"/>
</dbReference>
<evidence type="ECO:0000256" key="5">
    <source>
        <dbReference type="ARBA" id="ARBA00022723"/>
    </source>
</evidence>
<evidence type="ECO:0000256" key="4">
    <source>
        <dbReference type="ARBA" id="ARBA00022617"/>
    </source>
</evidence>
<keyword evidence="4 9" id="KW-0349">Heme</keyword>
<dbReference type="PROSITE" id="PS00086">
    <property type="entry name" value="CYTOCHROME_P450"/>
    <property type="match status" value="1"/>
</dbReference>
<dbReference type="PANTHER" id="PTHR46300:SF7">
    <property type="entry name" value="P450, PUTATIVE (EUROFUNG)-RELATED"/>
    <property type="match status" value="1"/>
</dbReference>
<dbReference type="InterPro" id="IPR001128">
    <property type="entry name" value="Cyt_P450"/>
</dbReference>
<proteinExistence type="inferred from homology"/>
<dbReference type="InterPro" id="IPR036396">
    <property type="entry name" value="Cyt_P450_sf"/>
</dbReference>
<dbReference type="InterPro" id="IPR050364">
    <property type="entry name" value="Cytochrome_P450_fung"/>
</dbReference>
<dbReference type="AlphaFoldDB" id="A0AAV5AEH3"/>
<evidence type="ECO:0008006" key="13">
    <source>
        <dbReference type="Google" id="ProtNLM"/>
    </source>
</evidence>
<evidence type="ECO:0000256" key="1">
    <source>
        <dbReference type="ARBA" id="ARBA00001971"/>
    </source>
</evidence>
<dbReference type="Gene3D" id="1.10.630.10">
    <property type="entry name" value="Cytochrome P450"/>
    <property type="match status" value="2"/>
</dbReference>
<dbReference type="GO" id="GO:0004497">
    <property type="term" value="F:monooxygenase activity"/>
    <property type="evidence" value="ECO:0007669"/>
    <property type="project" value="UniProtKB-KW"/>
</dbReference>